<dbReference type="GO" id="GO:0019695">
    <property type="term" value="P:choline metabolic process"/>
    <property type="evidence" value="ECO:0007669"/>
    <property type="project" value="TreeGrafter"/>
</dbReference>
<evidence type="ECO:0000256" key="1">
    <source>
        <dbReference type="ARBA" id="ARBA00005964"/>
    </source>
</evidence>
<keyword evidence="2" id="KW-0719">Serine esterase</keyword>
<reference evidence="7 8" key="1">
    <citation type="journal article" date="2018" name="Gigascience">
        <title>Genomes of trombidid mites reveal novel predicted allergens and laterally-transferred genes associated with secondary metabolism.</title>
        <authorList>
            <person name="Dong X."/>
            <person name="Chaisiri K."/>
            <person name="Xia D."/>
            <person name="Armstrong S.D."/>
            <person name="Fang Y."/>
            <person name="Donnelly M.J."/>
            <person name="Kadowaki T."/>
            <person name="McGarry J.W."/>
            <person name="Darby A.C."/>
            <person name="Makepeace B.L."/>
        </authorList>
    </citation>
    <scope>NUCLEOTIDE SEQUENCE [LARGE SCALE GENOMIC DNA]</scope>
    <source>
        <strain evidence="7">UoL-WK</strain>
    </source>
</reference>
<dbReference type="Gene3D" id="3.40.50.1820">
    <property type="entry name" value="alpha/beta hydrolase"/>
    <property type="match status" value="1"/>
</dbReference>
<dbReference type="Pfam" id="PF00135">
    <property type="entry name" value="COesterase"/>
    <property type="match status" value="1"/>
</dbReference>
<evidence type="ECO:0000313" key="7">
    <source>
        <dbReference type="EMBL" id="RWS02057.1"/>
    </source>
</evidence>
<dbReference type="GO" id="GO:0005615">
    <property type="term" value="C:extracellular space"/>
    <property type="evidence" value="ECO:0007669"/>
    <property type="project" value="TreeGrafter"/>
</dbReference>
<accession>A0A443QGC8</accession>
<sequence length="397" mass="44237">MNGIALAAKGDIVVVTLNYRLGSFGFLYVGNEEAPGNMGLYDQALALEWIQDNIRYFGGDPNKVTLSGSSAGAWCVSAHLLSPISQSLFKNVLMMGGAVLENVACETKQIGLRKAFAFAKAVGCETGDEKESFSDATMKCLRGANFESLIEAATRVSSESTNLFKLPFTPIYGDSFLPDSPLKMLETRRYKHNENIMIGTLPNEGVVSQLLMGVDLAASKESLIQSVRNYFKPDDINSSIIEDAIEFYFTGVEGVEAKVAFLSFFGDLEFHCPSIIFARHLSKSNTVFQYVFSYDAPSPFEFPSDHLSPCHGTDLPFFFGTFLSNSSDVEVSNEWIRLITDFVKGKTDMWPPYYVTKSDFVVPFYKDYRGANYTRSTKVGFRNIQCEFWKSALFDKF</sequence>
<dbReference type="OrthoDB" id="6508443at2759"/>
<dbReference type="Proteomes" id="UP000285301">
    <property type="component" value="Unassembled WGS sequence"/>
</dbReference>
<organism evidence="7 8">
    <name type="scientific">Dinothrombium tinctorium</name>
    <dbReference type="NCBI Taxonomy" id="1965070"/>
    <lineage>
        <taxon>Eukaryota</taxon>
        <taxon>Metazoa</taxon>
        <taxon>Ecdysozoa</taxon>
        <taxon>Arthropoda</taxon>
        <taxon>Chelicerata</taxon>
        <taxon>Arachnida</taxon>
        <taxon>Acari</taxon>
        <taxon>Acariformes</taxon>
        <taxon>Trombidiformes</taxon>
        <taxon>Prostigmata</taxon>
        <taxon>Anystina</taxon>
        <taxon>Parasitengona</taxon>
        <taxon>Trombidioidea</taxon>
        <taxon>Trombidiidae</taxon>
        <taxon>Dinothrombium</taxon>
    </lineage>
</organism>
<dbReference type="AlphaFoldDB" id="A0A443QGC8"/>
<dbReference type="GO" id="GO:0003990">
    <property type="term" value="F:acetylcholinesterase activity"/>
    <property type="evidence" value="ECO:0007669"/>
    <property type="project" value="TreeGrafter"/>
</dbReference>
<name>A0A443QGC8_9ACAR</name>
<dbReference type="GO" id="GO:0005886">
    <property type="term" value="C:plasma membrane"/>
    <property type="evidence" value="ECO:0007669"/>
    <property type="project" value="TreeGrafter"/>
</dbReference>
<dbReference type="EC" id="3.1.1.-" evidence="5"/>
<evidence type="ECO:0000313" key="8">
    <source>
        <dbReference type="Proteomes" id="UP000285301"/>
    </source>
</evidence>
<evidence type="ECO:0000259" key="6">
    <source>
        <dbReference type="Pfam" id="PF00135"/>
    </source>
</evidence>
<gene>
    <name evidence="7" type="ORF">B4U79_00428</name>
</gene>
<dbReference type="PANTHER" id="PTHR43918:SF4">
    <property type="entry name" value="CARBOXYLIC ESTER HYDROLASE"/>
    <property type="match status" value="1"/>
</dbReference>
<dbReference type="GO" id="GO:0006581">
    <property type="term" value="P:acetylcholine catabolic process"/>
    <property type="evidence" value="ECO:0007669"/>
    <property type="project" value="TreeGrafter"/>
</dbReference>
<dbReference type="SUPFAM" id="SSF53474">
    <property type="entry name" value="alpha/beta-Hydrolases"/>
    <property type="match status" value="1"/>
</dbReference>
<evidence type="ECO:0000256" key="3">
    <source>
        <dbReference type="ARBA" id="ARBA00022801"/>
    </source>
</evidence>
<keyword evidence="8" id="KW-1185">Reference proteome</keyword>
<dbReference type="InterPro" id="IPR002018">
    <property type="entry name" value="CarbesteraseB"/>
</dbReference>
<dbReference type="PANTHER" id="PTHR43918">
    <property type="entry name" value="ACETYLCHOLINESTERASE"/>
    <property type="match status" value="1"/>
</dbReference>
<dbReference type="EMBL" id="NCKU01008224">
    <property type="protein sequence ID" value="RWS02057.1"/>
    <property type="molecule type" value="Genomic_DNA"/>
</dbReference>
<dbReference type="InterPro" id="IPR050654">
    <property type="entry name" value="AChE-related_enzymes"/>
</dbReference>
<dbReference type="InterPro" id="IPR019826">
    <property type="entry name" value="Carboxylesterase_B_AS"/>
</dbReference>
<proteinExistence type="inferred from homology"/>
<keyword evidence="3 5" id="KW-0378">Hydrolase</keyword>
<evidence type="ECO:0000256" key="4">
    <source>
        <dbReference type="ARBA" id="ARBA00023180"/>
    </source>
</evidence>
<dbReference type="STRING" id="1965070.A0A443QGC8"/>
<dbReference type="InterPro" id="IPR029058">
    <property type="entry name" value="AB_hydrolase_fold"/>
</dbReference>
<keyword evidence="4" id="KW-0325">Glycoprotein</keyword>
<protein>
    <recommendedName>
        <fullName evidence="5">Carboxylic ester hydrolase</fullName>
        <ecNumber evidence="5">3.1.1.-</ecNumber>
    </recommendedName>
</protein>
<dbReference type="PROSITE" id="PS00122">
    <property type="entry name" value="CARBOXYLESTERASE_B_1"/>
    <property type="match status" value="1"/>
</dbReference>
<comment type="caution">
    <text evidence="7">The sequence shown here is derived from an EMBL/GenBank/DDBJ whole genome shotgun (WGS) entry which is preliminary data.</text>
</comment>
<feature type="domain" description="Carboxylesterase type B" evidence="6">
    <location>
        <begin position="3"/>
        <end position="355"/>
    </location>
</feature>
<comment type="similarity">
    <text evidence="1 5">Belongs to the type-B carboxylesterase/lipase family.</text>
</comment>
<evidence type="ECO:0000256" key="2">
    <source>
        <dbReference type="ARBA" id="ARBA00022487"/>
    </source>
</evidence>
<evidence type="ECO:0000256" key="5">
    <source>
        <dbReference type="RuleBase" id="RU361235"/>
    </source>
</evidence>